<accession>A0A239H4D4</accession>
<dbReference type="RefSeq" id="WP_089316836.1">
    <property type="nucleotide sequence ID" value="NZ_FZNP01000028.1"/>
</dbReference>
<dbReference type="OrthoDB" id="3468152at2"/>
<sequence>MPHYTKRIDRATHALTAYELEAFPGKPSLLQRDPFYTEALLAALVCDLEHYANHHGISFSGVVSTGRALNAEEVSEDAPYKPGDQVRLTRQYNYCGTVIGWQTTGSDDETSYLVTVPGIPYIYAEAATHLKPAPAFPPTETILGTVRYPDQAEQLYFKIAKQLPHAPAATRTKLENDRQRLLAALSSWSGISGSRIHIELAPRPTAARFQQPDTRAAAADFPTDINHRLTAAPPDTLDYKQPPPSAHGSTPTA</sequence>
<gene>
    <name evidence="2" type="ORF">SAMN06265355_12834</name>
</gene>
<dbReference type="Proteomes" id="UP000198420">
    <property type="component" value="Unassembled WGS sequence"/>
</dbReference>
<protein>
    <submittedName>
        <fullName evidence="2">Uncharacterized protein</fullName>
    </submittedName>
</protein>
<dbReference type="EMBL" id="FZNP01000028">
    <property type="protein sequence ID" value="SNS76051.1"/>
    <property type="molecule type" value="Genomic_DNA"/>
</dbReference>
<evidence type="ECO:0000313" key="3">
    <source>
        <dbReference type="Proteomes" id="UP000198420"/>
    </source>
</evidence>
<name>A0A239H4D4_9ACTN</name>
<evidence type="ECO:0000256" key="1">
    <source>
        <dbReference type="SAM" id="MobiDB-lite"/>
    </source>
</evidence>
<evidence type="ECO:0000313" key="2">
    <source>
        <dbReference type="EMBL" id="SNS76051.1"/>
    </source>
</evidence>
<keyword evidence="3" id="KW-1185">Reference proteome</keyword>
<organism evidence="2 3">
    <name type="scientific">Actinomadura mexicana</name>
    <dbReference type="NCBI Taxonomy" id="134959"/>
    <lineage>
        <taxon>Bacteria</taxon>
        <taxon>Bacillati</taxon>
        <taxon>Actinomycetota</taxon>
        <taxon>Actinomycetes</taxon>
        <taxon>Streptosporangiales</taxon>
        <taxon>Thermomonosporaceae</taxon>
        <taxon>Actinomadura</taxon>
    </lineage>
</organism>
<reference evidence="3" key="1">
    <citation type="submission" date="2017-06" db="EMBL/GenBank/DDBJ databases">
        <authorList>
            <person name="Varghese N."/>
            <person name="Submissions S."/>
        </authorList>
    </citation>
    <scope>NUCLEOTIDE SEQUENCE [LARGE SCALE GENOMIC DNA]</scope>
    <source>
        <strain evidence="3">DSM 44485</strain>
    </source>
</reference>
<feature type="region of interest" description="Disordered" evidence="1">
    <location>
        <begin position="207"/>
        <end position="253"/>
    </location>
</feature>
<dbReference type="AlphaFoldDB" id="A0A239H4D4"/>
<proteinExistence type="predicted"/>